<dbReference type="EMBL" id="JPRP01000002">
    <property type="protein sequence ID" value="KFE98834.1"/>
    <property type="molecule type" value="Genomic_DNA"/>
</dbReference>
<feature type="region of interest" description="Disordered" evidence="1">
    <location>
        <begin position="26"/>
        <end position="47"/>
    </location>
</feature>
<dbReference type="Pfam" id="PF14125">
    <property type="entry name" value="DUF4292"/>
    <property type="match status" value="1"/>
</dbReference>
<organism evidence="2 3">
    <name type="scientific">Chryseobacterium formosense</name>
    <dbReference type="NCBI Taxonomy" id="236814"/>
    <lineage>
        <taxon>Bacteria</taxon>
        <taxon>Pseudomonadati</taxon>
        <taxon>Bacteroidota</taxon>
        <taxon>Flavobacteriia</taxon>
        <taxon>Flavobacteriales</taxon>
        <taxon>Weeksellaceae</taxon>
        <taxon>Chryseobacterium group</taxon>
        <taxon>Chryseobacterium</taxon>
    </lineage>
</organism>
<comment type="caution">
    <text evidence="2">The sequence shown here is derived from an EMBL/GenBank/DDBJ whole genome shotgun (WGS) entry which is preliminary data.</text>
</comment>
<dbReference type="STRING" id="236814.IX39_15580"/>
<sequence length="281" mass="32515">MRNWAILLMITLTILSCKSRKALNQNSSKNDSIQVENSGNKNDPKDAKNIQDRITFYEKILIHPKFDHVKINSKITASDLRVSPLDATIYIENDKKIWANISFLIIPAARAIITPEGIKAIDRYNKNYIDSDFDYLNNLLNVNFIDYKTLEKLLMGRTFLLISNSNSKIVKNSDGYQLSSITNQKIVTNDVIREYKVETQYTNDFNLTWIKLQDVKSDDAIEIVYENWETFPNEVKLPKNVKIIIKGSKSSQILLENTKFDFSRMETPYSVPANYKKIEIK</sequence>
<dbReference type="PROSITE" id="PS51257">
    <property type="entry name" value="PROKAR_LIPOPROTEIN"/>
    <property type="match status" value="1"/>
</dbReference>
<dbReference type="eggNOG" id="COG2834">
    <property type="taxonomic scope" value="Bacteria"/>
</dbReference>
<evidence type="ECO:0000313" key="3">
    <source>
        <dbReference type="Proteomes" id="UP000028713"/>
    </source>
</evidence>
<keyword evidence="3" id="KW-1185">Reference proteome</keyword>
<dbReference type="Proteomes" id="UP000028713">
    <property type="component" value="Unassembled WGS sequence"/>
</dbReference>
<evidence type="ECO:0008006" key="4">
    <source>
        <dbReference type="Google" id="ProtNLM"/>
    </source>
</evidence>
<dbReference type="AlphaFoldDB" id="A0A085Z321"/>
<dbReference type="OrthoDB" id="849114at2"/>
<name>A0A085Z321_9FLAO</name>
<dbReference type="RefSeq" id="WP_034678127.1">
    <property type="nucleotide sequence ID" value="NZ_FPAP01000002.1"/>
</dbReference>
<reference evidence="2 3" key="1">
    <citation type="submission" date="2014-07" db="EMBL/GenBank/DDBJ databases">
        <title>Genome of Chryseobacterium formosense LMG 24722.</title>
        <authorList>
            <person name="Pipes S.E."/>
            <person name="Stropko S.J."/>
            <person name="Newman J.D."/>
        </authorList>
    </citation>
    <scope>NUCLEOTIDE SEQUENCE [LARGE SCALE GENOMIC DNA]</scope>
    <source>
        <strain evidence="2 3">LMG 24722</strain>
    </source>
</reference>
<evidence type="ECO:0000256" key="1">
    <source>
        <dbReference type="SAM" id="MobiDB-lite"/>
    </source>
</evidence>
<feature type="compositionally biased region" description="Polar residues" evidence="1">
    <location>
        <begin position="26"/>
        <end position="41"/>
    </location>
</feature>
<protein>
    <recommendedName>
        <fullName evidence="4">Deoxyuridine 5'-triphosphate nucleotidohydrolase</fullName>
    </recommendedName>
</protein>
<accession>A0A085Z321</accession>
<dbReference type="InterPro" id="IPR025634">
    <property type="entry name" value="DUF4292"/>
</dbReference>
<gene>
    <name evidence="2" type="ORF">IX39_15580</name>
</gene>
<proteinExistence type="predicted"/>
<evidence type="ECO:0000313" key="2">
    <source>
        <dbReference type="EMBL" id="KFE98834.1"/>
    </source>
</evidence>